<keyword evidence="3" id="KW-0472">Membrane</keyword>
<reference evidence="6" key="1">
    <citation type="submission" date="2021-02" db="EMBL/GenBank/DDBJ databases">
        <authorList>
            <person name="Nowell W R."/>
        </authorList>
    </citation>
    <scope>NUCLEOTIDE SEQUENCE</scope>
</reference>
<protein>
    <submittedName>
        <fullName evidence="6">Uncharacterized protein</fullName>
    </submittedName>
</protein>
<comment type="subcellular location">
    <subcellularLocation>
        <location evidence="1">Lysosome membrane</location>
    </subcellularLocation>
</comment>
<dbReference type="GO" id="GO:0099078">
    <property type="term" value="C:BORC complex"/>
    <property type="evidence" value="ECO:0007669"/>
    <property type="project" value="TreeGrafter"/>
</dbReference>
<accession>A0A819QZE0</accession>
<gene>
    <name evidence="6" type="ORF">OVN521_LOCUS17262</name>
</gene>
<proteinExistence type="inferred from homology"/>
<keyword evidence="4" id="KW-0458">Lysosome</keyword>
<dbReference type="PANTHER" id="PTHR21146:SF0">
    <property type="entry name" value="BLOC-1-RELATED COMPLEX SUBUNIT 8"/>
    <property type="match status" value="1"/>
</dbReference>
<name>A0A819QZE0_9BILA</name>
<keyword evidence="7" id="KW-1185">Reference proteome</keyword>
<dbReference type="Pfam" id="PF10167">
    <property type="entry name" value="BORCS8"/>
    <property type="match status" value="1"/>
</dbReference>
<dbReference type="AlphaFoldDB" id="A0A819QZE0"/>
<evidence type="ECO:0000256" key="3">
    <source>
        <dbReference type="ARBA" id="ARBA00023136"/>
    </source>
</evidence>
<dbReference type="Proteomes" id="UP000663866">
    <property type="component" value="Unassembled WGS sequence"/>
</dbReference>
<sequence>MDITTDNQYNTNNVNQNNNTGENHQSLQILTTGEQQMSALHYCRQVSKEITLAIDALEPALKGLAISSELGDLYLKTLAISSYNGADTNAREPLTKLLNIFQLASEILPLFRPINDKDDHNSAFAIGQEINETYEKTITAPSEQNDSQLNREIQAEIPSNLSTSAVSKDFYPTTLPSPLSQVLSQAYHYAQAMILAKLEISEQPQKFWRKRTINCLKKKWCPVIQGQSGKQRHYIGIQWSKLIDSNSNNLFVFVQLLSYDDQPHQSKILVPPDTTVKSLKSSGKGQKIKSRRQTISDLVIQDKYGFDKLTNTILCPISEKEYSRCKKDLKVIMFSLYKETEDDDDDDDDDDDHEDVNIEFQLQKLCKLRICLCQRTCSNTLEYISNFIDTEWIEESKGKEPLAIDPMNIIPKKLCTCGNEIITVQLNTDSEKNGFVVCLNDEKLSLSQVHGVRDKQISFKSRPNIIPKQDALNIMISKKSLSETIKQNHNPYNGLDEDTLLNFSIPYIENNTEIKVSASIRFLNDTIQFNANEPSLAYYRIQEHVQKNLPSMVQRKYELQNLQEQMSGLVFDVEYSVDAVKDLTKSTEHINNILTHLEKALSIGSQISLFRQQHIEQQLFEKKDGPLLSSLKK</sequence>
<evidence type="ECO:0000256" key="4">
    <source>
        <dbReference type="ARBA" id="ARBA00023228"/>
    </source>
</evidence>
<organism evidence="6 7">
    <name type="scientific">Rotaria magnacalcarata</name>
    <dbReference type="NCBI Taxonomy" id="392030"/>
    <lineage>
        <taxon>Eukaryota</taxon>
        <taxon>Metazoa</taxon>
        <taxon>Spiralia</taxon>
        <taxon>Gnathifera</taxon>
        <taxon>Rotifera</taxon>
        <taxon>Eurotatoria</taxon>
        <taxon>Bdelloidea</taxon>
        <taxon>Philodinida</taxon>
        <taxon>Philodinidae</taxon>
        <taxon>Rotaria</taxon>
    </lineage>
</organism>
<evidence type="ECO:0000256" key="5">
    <source>
        <dbReference type="SAM" id="MobiDB-lite"/>
    </source>
</evidence>
<comment type="similarity">
    <text evidence="2">Belongs to the BORCS8 family.</text>
</comment>
<evidence type="ECO:0000256" key="2">
    <source>
        <dbReference type="ARBA" id="ARBA00010463"/>
    </source>
</evidence>
<evidence type="ECO:0000256" key="1">
    <source>
        <dbReference type="ARBA" id="ARBA00004656"/>
    </source>
</evidence>
<comment type="caution">
    <text evidence="6">The sequence shown here is derived from an EMBL/GenBank/DDBJ whole genome shotgun (WGS) entry which is preliminary data.</text>
</comment>
<dbReference type="PANTHER" id="PTHR21146">
    <property type="entry name" value="MEF2B PROTEIN"/>
    <property type="match status" value="1"/>
</dbReference>
<evidence type="ECO:0000313" key="6">
    <source>
        <dbReference type="EMBL" id="CAF4038920.1"/>
    </source>
</evidence>
<evidence type="ECO:0000313" key="7">
    <source>
        <dbReference type="Proteomes" id="UP000663866"/>
    </source>
</evidence>
<dbReference type="GO" id="GO:0005765">
    <property type="term" value="C:lysosomal membrane"/>
    <property type="evidence" value="ECO:0007669"/>
    <property type="project" value="UniProtKB-SubCell"/>
</dbReference>
<feature type="region of interest" description="Disordered" evidence="5">
    <location>
        <begin position="1"/>
        <end position="22"/>
    </location>
</feature>
<dbReference type="InterPro" id="IPR019320">
    <property type="entry name" value="BORCS8"/>
</dbReference>
<dbReference type="EMBL" id="CAJOBG010002975">
    <property type="protein sequence ID" value="CAF4038920.1"/>
    <property type="molecule type" value="Genomic_DNA"/>
</dbReference>